<dbReference type="InterPro" id="IPR036621">
    <property type="entry name" value="Anticodon-bd_dom_sf"/>
</dbReference>
<keyword evidence="5" id="KW-0067">ATP-binding</keyword>
<comment type="caution">
    <text evidence="12">The sequence shown here is derived from an EMBL/GenBank/DDBJ whole genome shotgun (WGS) entry which is preliminary data.</text>
</comment>
<name>A0A8J6MWC0_9DELT</name>
<evidence type="ECO:0000313" key="12">
    <source>
        <dbReference type="EMBL" id="MBC8175864.1"/>
    </source>
</evidence>
<sequence>RLVRGLDYYNRTTFEIQTEHLGAQNAVAGGGRYDGLVRLLGGPDHPATGFAVGMERVVALLMDKQTPGPKRPDLFIAALGEAADRASFKWVAALRKTGIWVELDYDSKGLKSQMKKAGRLGAKKVLIVGDDELDSGRGILRDMLTKEQVEVDLKEIIEIMKGIFLG</sequence>
<keyword evidence="12" id="KW-0328">Glycosyltransferase</keyword>
<organism evidence="12 13">
    <name type="scientific">Candidatus Desulfacyla euxinica</name>
    <dbReference type="NCBI Taxonomy" id="2841693"/>
    <lineage>
        <taxon>Bacteria</taxon>
        <taxon>Deltaproteobacteria</taxon>
        <taxon>Candidatus Desulfacyla</taxon>
    </lineage>
</organism>
<evidence type="ECO:0000256" key="1">
    <source>
        <dbReference type="ARBA" id="ARBA00008226"/>
    </source>
</evidence>
<keyword evidence="7" id="KW-0030">Aminoacyl-tRNA synthetase</keyword>
<dbReference type="Gene3D" id="3.30.930.10">
    <property type="entry name" value="Bira Bifunctional Protein, Domain 2"/>
    <property type="match status" value="1"/>
</dbReference>
<dbReference type="Proteomes" id="UP000650524">
    <property type="component" value="Unassembled WGS sequence"/>
</dbReference>
<dbReference type="InterPro" id="IPR033656">
    <property type="entry name" value="HisRS_anticodon"/>
</dbReference>
<reference evidence="12 13" key="1">
    <citation type="submission" date="2020-08" db="EMBL/GenBank/DDBJ databases">
        <title>Bridging the membrane lipid divide: bacteria of the FCB group superphylum have the potential to synthesize archaeal ether lipids.</title>
        <authorList>
            <person name="Villanueva L."/>
            <person name="Von Meijenfeldt F.A.B."/>
            <person name="Westbye A.B."/>
            <person name="Yadav S."/>
            <person name="Hopmans E.C."/>
            <person name="Dutilh B.E."/>
            <person name="Sinninghe Damste J.S."/>
        </authorList>
    </citation>
    <scope>NUCLEOTIDE SEQUENCE [LARGE SCALE GENOMIC DNA]</scope>
    <source>
        <strain evidence="12">NIOZ-UU27</strain>
    </source>
</reference>
<dbReference type="GO" id="GO:0016757">
    <property type="term" value="F:glycosyltransferase activity"/>
    <property type="evidence" value="ECO:0007669"/>
    <property type="project" value="UniProtKB-KW"/>
</dbReference>
<dbReference type="InterPro" id="IPR004154">
    <property type="entry name" value="Anticodon-bd"/>
</dbReference>
<dbReference type="EMBL" id="JACNJD010000036">
    <property type="protein sequence ID" value="MBC8175864.1"/>
    <property type="molecule type" value="Genomic_DNA"/>
</dbReference>
<feature type="domain" description="Class II Histidinyl-tRNA synthetase (HisRS)-like catalytic core" evidence="11">
    <location>
        <begin position="3"/>
        <end position="57"/>
    </location>
</feature>
<protein>
    <recommendedName>
        <fullName evidence="2">histidine--tRNA ligase</fullName>
        <ecNumber evidence="2">6.1.1.21</ecNumber>
    </recommendedName>
    <alternativeName>
        <fullName evidence="8">Histidyl-tRNA synthetase</fullName>
    </alternativeName>
</protein>
<dbReference type="Pfam" id="PF03129">
    <property type="entry name" value="HGTP_anticodon"/>
    <property type="match status" value="1"/>
</dbReference>
<dbReference type="EC" id="6.1.1.21" evidence="2"/>
<evidence type="ECO:0000256" key="6">
    <source>
        <dbReference type="ARBA" id="ARBA00022917"/>
    </source>
</evidence>
<evidence type="ECO:0000256" key="5">
    <source>
        <dbReference type="ARBA" id="ARBA00022840"/>
    </source>
</evidence>
<evidence type="ECO:0000256" key="2">
    <source>
        <dbReference type="ARBA" id="ARBA00012815"/>
    </source>
</evidence>
<gene>
    <name evidence="12" type="ORF">H8E19_00555</name>
</gene>
<evidence type="ECO:0000256" key="8">
    <source>
        <dbReference type="ARBA" id="ARBA00030619"/>
    </source>
</evidence>
<proteinExistence type="inferred from homology"/>
<keyword evidence="3" id="KW-0436">Ligase</keyword>
<evidence type="ECO:0000259" key="10">
    <source>
        <dbReference type="Pfam" id="PF03129"/>
    </source>
</evidence>
<dbReference type="GO" id="GO:0005524">
    <property type="term" value="F:ATP binding"/>
    <property type="evidence" value="ECO:0007669"/>
    <property type="project" value="UniProtKB-KW"/>
</dbReference>
<dbReference type="InterPro" id="IPR045864">
    <property type="entry name" value="aa-tRNA-synth_II/BPL/LPL"/>
</dbReference>
<dbReference type="SUPFAM" id="SSF52954">
    <property type="entry name" value="Class II aaRS ABD-related"/>
    <property type="match status" value="1"/>
</dbReference>
<comment type="catalytic activity">
    <reaction evidence="9">
        <text>tRNA(His) + L-histidine + ATP = L-histidyl-tRNA(His) + AMP + diphosphate + H(+)</text>
        <dbReference type="Rhea" id="RHEA:17313"/>
        <dbReference type="Rhea" id="RHEA-COMP:9665"/>
        <dbReference type="Rhea" id="RHEA-COMP:9689"/>
        <dbReference type="ChEBI" id="CHEBI:15378"/>
        <dbReference type="ChEBI" id="CHEBI:30616"/>
        <dbReference type="ChEBI" id="CHEBI:33019"/>
        <dbReference type="ChEBI" id="CHEBI:57595"/>
        <dbReference type="ChEBI" id="CHEBI:78442"/>
        <dbReference type="ChEBI" id="CHEBI:78527"/>
        <dbReference type="ChEBI" id="CHEBI:456215"/>
        <dbReference type="EC" id="6.1.1.21"/>
    </reaction>
</comment>
<dbReference type="SUPFAM" id="SSF55681">
    <property type="entry name" value="Class II aaRS and biotin synthetases"/>
    <property type="match status" value="1"/>
</dbReference>
<feature type="domain" description="Anticodon-binding" evidence="10">
    <location>
        <begin position="75"/>
        <end position="161"/>
    </location>
</feature>
<evidence type="ECO:0000313" key="13">
    <source>
        <dbReference type="Proteomes" id="UP000650524"/>
    </source>
</evidence>
<evidence type="ECO:0000259" key="11">
    <source>
        <dbReference type="Pfam" id="PF13393"/>
    </source>
</evidence>
<keyword evidence="6" id="KW-0648">Protein biosynthesis</keyword>
<dbReference type="Pfam" id="PF13393">
    <property type="entry name" value="tRNA-synt_His"/>
    <property type="match status" value="1"/>
</dbReference>
<evidence type="ECO:0000256" key="7">
    <source>
        <dbReference type="ARBA" id="ARBA00023146"/>
    </source>
</evidence>
<dbReference type="CDD" id="cd00859">
    <property type="entry name" value="HisRS_anticodon"/>
    <property type="match status" value="1"/>
</dbReference>
<dbReference type="Gene3D" id="3.40.50.800">
    <property type="entry name" value="Anticodon-binding domain"/>
    <property type="match status" value="1"/>
</dbReference>
<comment type="similarity">
    <text evidence="1">Belongs to the class-II aminoacyl-tRNA synthetase family.</text>
</comment>
<dbReference type="GO" id="GO:0004821">
    <property type="term" value="F:histidine-tRNA ligase activity"/>
    <property type="evidence" value="ECO:0007669"/>
    <property type="project" value="UniProtKB-EC"/>
</dbReference>
<dbReference type="InterPro" id="IPR041715">
    <property type="entry name" value="HisRS-like_core"/>
</dbReference>
<dbReference type="PANTHER" id="PTHR43707:SF1">
    <property type="entry name" value="HISTIDINE--TRNA LIGASE, MITOCHONDRIAL-RELATED"/>
    <property type="match status" value="1"/>
</dbReference>
<dbReference type="GO" id="GO:0005737">
    <property type="term" value="C:cytoplasm"/>
    <property type="evidence" value="ECO:0007669"/>
    <property type="project" value="InterPro"/>
</dbReference>
<dbReference type="PANTHER" id="PTHR43707">
    <property type="entry name" value="HISTIDYL-TRNA SYNTHETASE"/>
    <property type="match status" value="1"/>
</dbReference>
<evidence type="ECO:0000256" key="9">
    <source>
        <dbReference type="ARBA" id="ARBA00047639"/>
    </source>
</evidence>
<keyword evidence="12" id="KW-0808">Transferase</keyword>
<evidence type="ECO:0000256" key="3">
    <source>
        <dbReference type="ARBA" id="ARBA00022598"/>
    </source>
</evidence>
<dbReference type="AlphaFoldDB" id="A0A8J6MWC0"/>
<evidence type="ECO:0000256" key="4">
    <source>
        <dbReference type="ARBA" id="ARBA00022741"/>
    </source>
</evidence>
<keyword evidence="4" id="KW-0547">Nucleotide-binding</keyword>
<dbReference type="GO" id="GO:0006427">
    <property type="term" value="P:histidyl-tRNA aminoacylation"/>
    <property type="evidence" value="ECO:0007669"/>
    <property type="project" value="TreeGrafter"/>
</dbReference>
<feature type="non-terminal residue" evidence="12">
    <location>
        <position position="1"/>
    </location>
</feature>
<dbReference type="InterPro" id="IPR004516">
    <property type="entry name" value="HisRS/HisZ"/>
</dbReference>
<accession>A0A8J6MWC0</accession>